<feature type="compositionally biased region" description="Polar residues" evidence="1">
    <location>
        <begin position="1"/>
        <end position="18"/>
    </location>
</feature>
<gene>
    <name evidence="2" type="ORF">GMOD_00003995</name>
</gene>
<reference evidence="2 3" key="1">
    <citation type="journal article" date="2014" name="PLoS ONE">
        <title>De novo Genome Assembly of the Fungal Plant Pathogen Pyrenophora semeniperda.</title>
        <authorList>
            <person name="Soliai M.M."/>
            <person name="Meyer S.E."/>
            <person name="Udall J.A."/>
            <person name="Elzinga D.E."/>
            <person name="Hermansen R.A."/>
            <person name="Bodily P.M."/>
            <person name="Hart A.A."/>
            <person name="Coleman C.E."/>
        </authorList>
    </citation>
    <scope>NUCLEOTIDE SEQUENCE [LARGE SCALE GENOMIC DNA]</scope>
    <source>
        <strain evidence="2 3">CCB06</strain>
        <tissue evidence="2">Mycelium</tissue>
    </source>
</reference>
<evidence type="ECO:0000256" key="1">
    <source>
        <dbReference type="SAM" id="MobiDB-lite"/>
    </source>
</evidence>
<proteinExistence type="predicted"/>
<feature type="region of interest" description="Disordered" evidence="1">
    <location>
        <begin position="1"/>
        <end position="45"/>
    </location>
</feature>
<sequence length="67" mass="7259">MTNSQYTRANCACSTTSEETVERTPNLAGHRSTTTPARDPHEVNTDLLGVGEQFDKDTGGLARTTMD</sequence>
<evidence type="ECO:0000313" key="2">
    <source>
        <dbReference type="EMBL" id="RMZ67919.1"/>
    </source>
</evidence>
<dbReference type="EMBL" id="KE747814">
    <property type="protein sequence ID" value="RMZ67919.1"/>
    <property type="molecule type" value="Genomic_DNA"/>
</dbReference>
<protein>
    <submittedName>
        <fullName evidence="2">Uncharacterized protein</fullName>
    </submittedName>
</protein>
<dbReference type="OrthoDB" id="10418741at2759"/>
<dbReference type="AlphaFoldDB" id="A0A3M7M0E0"/>
<name>A0A3M7M0E0_9PLEO</name>
<evidence type="ECO:0000313" key="3">
    <source>
        <dbReference type="Proteomes" id="UP000265663"/>
    </source>
</evidence>
<organism evidence="2 3">
    <name type="scientific">Pyrenophora seminiperda CCB06</name>
    <dbReference type="NCBI Taxonomy" id="1302712"/>
    <lineage>
        <taxon>Eukaryota</taxon>
        <taxon>Fungi</taxon>
        <taxon>Dikarya</taxon>
        <taxon>Ascomycota</taxon>
        <taxon>Pezizomycotina</taxon>
        <taxon>Dothideomycetes</taxon>
        <taxon>Pleosporomycetidae</taxon>
        <taxon>Pleosporales</taxon>
        <taxon>Pleosporineae</taxon>
        <taxon>Pleosporaceae</taxon>
        <taxon>Pyrenophora</taxon>
    </lineage>
</organism>
<keyword evidence="3" id="KW-1185">Reference proteome</keyword>
<accession>A0A3M7M0E0</accession>
<dbReference type="Proteomes" id="UP000265663">
    <property type="component" value="Unassembled WGS sequence"/>
</dbReference>